<sequence length="108" mass="11781">MTNPEIATGAYKDSDRAVRPGVRSRQVHIRKATGVVRPGSGRDRPQQGSRRVGTRKRQGVVKNATGRSDQAARSRRSAASRSDRDGAGCRDETSERGLSGRRIHRVCA</sequence>
<evidence type="ECO:0000256" key="1">
    <source>
        <dbReference type="SAM" id="MobiDB-lite"/>
    </source>
</evidence>
<gene>
    <name evidence="2" type="ORF">Taro_042396</name>
</gene>
<feature type="compositionally biased region" description="Basic residues" evidence="1">
    <location>
        <begin position="99"/>
        <end position="108"/>
    </location>
</feature>
<reference evidence="2" key="1">
    <citation type="submission" date="2017-07" db="EMBL/GenBank/DDBJ databases">
        <title>Taro Niue Genome Assembly and Annotation.</title>
        <authorList>
            <person name="Atibalentja N."/>
            <person name="Keating K."/>
            <person name="Fields C.J."/>
        </authorList>
    </citation>
    <scope>NUCLEOTIDE SEQUENCE</scope>
    <source>
        <strain evidence="2">Niue_2</strain>
        <tissue evidence="2">Leaf</tissue>
    </source>
</reference>
<protein>
    <submittedName>
        <fullName evidence="2">Uncharacterized protein</fullName>
    </submittedName>
</protein>
<accession>A0A843WWC9</accession>
<dbReference type="AlphaFoldDB" id="A0A843WWC9"/>
<evidence type="ECO:0000313" key="2">
    <source>
        <dbReference type="EMBL" id="MQM09521.1"/>
    </source>
</evidence>
<feature type="compositionally biased region" description="Basic and acidic residues" evidence="1">
    <location>
        <begin position="81"/>
        <end position="95"/>
    </location>
</feature>
<proteinExistence type="predicted"/>
<dbReference type="Proteomes" id="UP000652761">
    <property type="component" value="Unassembled WGS sequence"/>
</dbReference>
<evidence type="ECO:0000313" key="3">
    <source>
        <dbReference type="Proteomes" id="UP000652761"/>
    </source>
</evidence>
<name>A0A843WWC9_COLES</name>
<organism evidence="2 3">
    <name type="scientific">Colocasia esculenta</name>
    <name type="common">Wild taro</name>
    <name type="synonym">Arum esculentum</name>
    <dbReference type="NCBI Taxonomy" id="4460"/>
    <lineage>
        <taxon>Eukaryota</taxon>
        <taxon>Viridiplantae</taxon>
        <taxon>Streptophyta</taxon>
        <taxon>Embryophyta</taxon>
        <taxon>Tracheophyta</taxon>
        <taxon>Spermatophyta</taxon>
        <taxon>Magnoliopsida</taxon>
        <taxon>Liliopsida</taxon>
        <taxon>Araceae</taxon>
        <taxon>Aroideae</taxon>
        <taxon>Colocasieae</taxon>
        <taxon>Colocasia</taxon>
    </lineage>
</organism>
<comment type="caution">
    <text evidence="2">The sequence shown here is derived from an EMBL/GenBank/DDBJ whole genome shotgun (WGS) entry which is preliminary data.</text>
</comment>
<feature type="region of interest" description="Disordered" evidence="1">
    <location>
        <begin position="1"/>
        <end position="108"/>
    </location>
</feature>
<keyword evidence="3" id="KW-1185">Reference proteome</keyword>
<dbReference type="EMBL" id="NMUH01004403">
    <property type="protein sequence ID" value="MQM09521.1"/>
    <property type="molecule type" value="Genomic_DNA"/>
</dbReference>